<keyword evidence="6" id="KW-0560">Oxidoreductase</keyword>
<reference evidence="7 8" key="1">
    <citation type="submission" date="2015-04" db="EMBL/GenBank/DDBJ databases">
        <title>Complete genome sequence of Schizopora paradoxa KUC8140, a cosmopolitan wood degrader in East Asia.</title>
        <authorList>
            <consortium name="DOE Joint Genome Institute"/>
            <person name="Min B."/>
            <person name="Park H."/>
            <person name="Jang Y."/>
            <person name="Kim J.-J."/>
            <person name="Kim K.H."/>
            <person name="Pangilinan J."/>
            <person name="Lipzen A."/>
            <person name="Riley R."/>
            <person name="Grigoriev I.V."/>
            <person name="Spatafora J.W."/>
            <person name="Choi I.-G."/>
        </authorList>
    </citation>
    <scope>NUCLEOTIDE SEQUENCE [LARGE SCALE GENOMIC DNA]</scope>
    <source>
        <strain evidence="7 8">KUC8140</strain>
    </source>
</reference>
<dbReference type="PANTHER" id="PTHR43539:SF68">
    <property type="entry name" value="FLAVIN-BINDING MONOOXYGENASE-LIKE PROTEIN (AFU_ORTHOLOGUE AFUA_4G09220)"/>
    <property type="match status" value="1"/>
</dbReference>
<dbReference type="Gene3D" id="3.50.50.60">
    <property type="entry name" value="FAD/NAD(P)-binding domain"/>
    <property type="match status" value="2"/>
</dbReference>
<evidence type="ECO:0000313" key="7">
    <source>
        <dbReference type="EMBL" id="KLO18206.1"/>
    </source>
</evidence>
<dbReference type="STRING" id="27342.A0A0H2SM88"/>
<dbReference type="GO" id="GO:0050660">
    <property type="term" value="F:flavin adenine dinucleotide binding"/>
    <property type="evidence" value="ECO:0007669"/>
    <property type="project" value="InterPro"/>
</dbReference>
<evidence type="ECO:0000256" key="6">
    <source>
        <dbReference type="ARBA" id="ARBA00023002"/>
    </source>
</evidence>
<evidence type="ECO:0000256" key="2">
    <source>
        <dbReference type="ARBA" id="ARBA00009183"/>
    </source>
</evidence>
<accession>A0A0H2SM88</accession>
<dbReference type="AlphaFoldDB" id="A0A0H2SM88"/>
<keyword evidence="3" id="KW-0285">Flavoprotein</keyword>
<keyword evidence="5" id="KW-0521">NADP</keyword>
<evidence type="ECO:0000256" key="1">
    <source>
        <dbReference type="ARBA" id="ARBA00001974"/>
    </source>
</evidence>
<evidence type="ECO:0000256" key="4">
    <source>
        <dbReference type="ARBA" id="ARBA00022827"/>
    </source>
</evidence>
<proteinExistence type="inferred from homology"/>
<name>A0A0H2SM88_9AGAM</name>
<dbReference type="InterPro" id="IPR020946">
    <property type="entry name" value="Flavin_mOase-like"/>
</dbReference>
<sequence length="724" mass="80823">MALRVPTQKNLLGPLAISVRWILGSLVGTRKPFNPSASVASRVSSLSNLLRWATYNSKPSDVGTRLFKQFHHELKKSANRHGELYHETFRAISLKKGRLLSHATTMAASQQYPLEPFPLLDQLAHEPSRVQVSNVALPTLDRLEATIPAGLDAKSVGSEWFKSFVAAVDKKDASAASELFLEDAFWRDMLSLTWEFRTFQGQKTIAKFLSATLDESGFSKLTLRSDSVVLQPIAPDLAWIQGIFDFKTKVGLGFGIFRLVPTSSGQWKAYMLYTNLEGLKDFPERIGALRDMVPNHGQWPEKRRREINFEDSEPAVIIIGGGQSGLDVAARLKVLGVPTLIVEKNARVGDQWRGRYEALCLHDPVWYDHMPYIPFPPNWPTFTPAPKLADWLEFYAHSMELNIWLSSTVQTVKEVPGKWWSVTVKRGDGTTRTFTPRHVVFAQGFGGGTPITPTYPGMGTFKGKLIHSSLHKSAKDHVGKKVVRIAHDIARDHYEHGVEVTMYQRSSTAVVSGKKGLPILFNGVYWEEPIPTDLADRISASFPNRFLRVLHRRVTNAIAEADKDLLEGLKAKGFRLTFGEDNSGFFPLFWKRGGGYYLDVGASQLIIDGKIKLKSGGQISHFTEESVVFEDGSSLPADVVIFATGYGKPLNLLKEVAGEEVAARTKPIMDLDAEGEANTYWRFSGVEGLYHMMGNLALCRFHSKHLALQIKAKEEGIHGKRYED</sequence>
<dbReference type="Pfam" id="PF00743">
    <property type="entry name" value="FMO-like"/>
    <property type="match status" value="1"/>
</dbReference>
<organism evidence="7 8">
    <name type="scientific">Schizopora paradoxa</name>
    <dbReference type="NCBI Taxonomy" id="27342"/>
    <lineage>
        <taxon>Eukaryota</taxon>
        <taxon>Fungi</taxon>
        <taxon>Dikarya</taxon>
        <taxon>Basidiomycota</taxon>
        <taxon>Agaricomycotina</taxon>
        <taxon>Agaricomycetes</taxon>
        <taxon>Hymenochaetales</taxon>
        <taxon>Schizoporaceae</taxon>
        <taxon>Schizopora</taxon>
    </lineage>
</organism>
<comment type="cofactor">
    <cofactor evidence="1">
        <name>FAD</name>
        <dbReference type="ChEBI" id="CHEBI:57692"/>
    </cofactor>
</comment>
<evidence type="ECO:0000256" key="5">
    <source>
        <dbReference type="ARBA" id="ARBA00022857"/>
    </source>
</evidence>
<gene>
    <name evidence="7" type="ORF">SCHPADRAFT_936467</name>
</gene>
<dbReference type="FunFam" id="3.50.50.60:FF:000023">
    <property type="entry name" value="Dimethylaniline monooxygenase [N-oxide-forming]"/>
    <property type="match status" value="1"/>
</dbReference>
<keyword evidence="4" id="KW-0274">FAD</keyword>
<dbReference type="InterPro" id="IPR050982">
    <property type="entry name" value="Auxin_biosynth/cation_transpt"/>
</dbReference>
<protein>
    <recommendedName>
        <fullName evidence="9">FAD/NAD(P)-binding domain-containing protein</fullName>
    </recommendedName>
</protein>
<keyword evidence="8" id="KW-1185">Reference proteome</keyword>
<comment type="similarity">
    <text evidence="2">Belongs to the FMO family.</text>
</comment>
<dbReference type="InParanoid" id="A0A0H2SM88"/>
<evidence type="ECO:0000313" key="8">
    <source>
        <dbReference type="Proteomes" id="UP000053477"/>
    </source>
</evidence>
<dbReference type="Proteomes" id="UP000053477">
    <property type="component" value="Unassembled WGS sequence"/>
</dbReference>
<dbReference type="InterPro" id="IPR036188">
    <property type="entry name" value="FAD/NAD-bd_sf"/>
</dbReference>
<evidence type="ECO:0000256" key="3">
    <source>
        <dbReference type="ARBA" id="ARBA00022630"/>
    </source>
</evidence>
<dbReference type="OrthoDB" id="74360at2759"/>
<dbReference type="PANTHER" id="PTHR43539">
    <property type="entry name" value="FLAVIN-BINDING MONOOXYGENASE-LIKE PROTEIN (AFU_ORTHOLOGUE AFUA_4G09220)"/>
    <property type="match status" value="1"/>
</dbReference>
<dbReference type="Gene3D" id="3.10.450.50">
    <property type="match status" value="1"/>
</dbReference>
<dbReference type="SUPFAM" id="SSF54427">
    <property type="entry name" value="NTF2-like"/>
    <property type="match status" value="1"/>
</dbReference>
<dbReference type="EMBL" id="KQ085897">
    <property type="protein sequence ID" value="KLO18206.1"/>
    <property type="molecule type" value="Genomic_DNA"/>
</dbReference>
<dbReference type="GO" id="GO:0004499">
    <property type="term" value="F:N,N-dimethylaniline monooxygenase activity"/>
    <property type="evidence" value="ECO:0007669"/>
    <property type="project" value="InterPro"/>
</dbReference>
<evidence type="ECO:0008006" key="9">
    <source>
        <dbReference type="Google" id="ProtNLM"/>
    </source>
</evidence>
<dbReference type="InterPro" id="IPR032710">
    <property type="entry name" value="NTF2-like_dom_sf"/>
</dbReference>
<dbReference type="SUPFAM" id="SSF51905">
    <property type="entry name" value="FAD/NAD(P)-binding domain"/>
    <property type="match status" value="1"/>
</dbReference>
<dbReference type="GO" id="GO:0050661">
    <property type="term" value="F:NADP binding"/>
    <property type="evidence" value="ECO:0007669"/>
    <property type="project" value="InterPro"/>
</dbReference>